<keyword evidence="3" id="KW-0675">Receptor</keyword>
<keyword evidence="5" id="KW-1185">Reference proteome</keyword>
<dbReference type="EMBL" id="BMGZ01000002">
    <property type="protein sequence ID" value="GGH98742.1"/>
    <property type="molecule type" value="Genomic_DNA"/>
</dbReference>
<dbReference type="EMBL" id="VCJR02000002">
    <property type="protein sequence ID" value="NHK28526.1"/>
    <property type="molecule type" value="Genomic_DNA"/>
</dbReference>
<evidence type="ECO:0000313" key="3">
    <source>
        <dbReference type="EMBL" id="NHK28526.1"/>
    </source>
</evidence>
<evidence type="ECO:0000259" key="1">
    <source>
        <dbReference type="PROSITE" id="PS50104"/>
    </source>
</evidence>
<reference evidence="2" key="1">
    <citation type="journal article" date="2014" name="Int. J. Syst. Evol. Microbiol.">
        <title>Complete genome sequence of Corynebacterium casei LMG S-19264T (=DSM 44701T), isolated from a smear-ripened cheese.</title>
        <authorList>
            <consortium name="US DOE Joint Genome Institute (JGI-PGF)"/>
            <person name="Walter F."/>
            <person name="Albersmeier A."/>
            <person name="Kalinowski J."/>
            <person name="Ruckert C."/>
        </authorList>
    </citation>
    <scope>NUCLEOTIDE SEQUENCE</scope>
    <source>
        <strain evidence="2">CGMCC 1.14984</strain>
    </source>
</reference>
<evidence type="ECO:0000313" key="4">
    <source>
        <dbReference type="Proteomes" id="UP000621856"/>
    </source>
</evidence>
<dbReference type="PROSITE" id="PS50104">
    <property type="entry name" value="TIR"/>
    <property type="match status" value="1"/>
</dbReference>
<protein>
    <submittedName>
        <fullName evidence="3">Toll/interleukin-1 receptor domain-containing protein</fullName>
    </submittedName>
</protein>
<dbReference type="Gene3D" id="3.40.50.10140">
    <property type="entry name" value="Toll/interleukin-1 receptor homology (TIR) domain"/>
    <property type="match status" value="1"/>
</dbReference>
<reference evidence="3 5" key="2">
    <citation type="submission" date="2020-02" db="EMBL/GenBank/DDBJ databases">
        <title>Genome sequence of Parvularcula flava strain NH6-79.</title>
        <authorList>
            <person name="Abdul Karim M.H."/>
            <person name="Lam M.Q."/>
            <person name="Chen S.J."/>
            <person name="Yahya A."/>
            <person name="Shahir S."/>
            <person name="Shamsir M.S."/>
            <person name="Chong C.S."/>
        </authorList>
    </citation>
    <scope>NUCLEOTIDE SEQUENCE [LARGE SCALE GENOMIC DNA]</scope>
    <source>
        <strain evidence="3 5">NH6-79</strain>
    </source>
</reference>
<gene>
    <name evidence="3" type="ORF">FF098_011465</name>
    <name evidence="2" type="ORF">GCM10011355_23050</name>
</gene>
<sequence length="304" mass="34027">MSNSGQYVFVSYFREDKGKVRSILNHLEANSIPYWVDEKGMEGGEAWEAKIRQRIYGASAFLLVLSKSYYKRPNSYVHKEIAIAKEKAASQHPSIRWIVPALLEKMLIPDLTISGQQKLSDLHVITSGWSREKFHTEISNTLKQIIEDSNVNSAKITVYNHDISKNIHIFKSKTKTYMPSGRLEDEKPTGYLILMNGGVWEDLSEQHFTFGGIEGAVTIPMRSRVQASIPAGTFHLFVGRGFFIGEDPEGRFTSSDVLETSEGVTFTASAGDQVNFTVVKSKKFLGIFNAPGWSPYTLAKTSSD</sequence>
<evidence type="ECO:0000313" key="2">
    <source>
        <dbReference type="EMBL" id="GGH98742.1"/>
    </source>
</evidence>
<feature type="domain" description="TIR" evidence="1">
    <location>
        <begin position="4"/>
        <end position="142"/>
    </location>
</feature>
<dbReference type="Proteomes" id="UP000818603">
    <property type="component" value="Unassembled WGS sequence"/>
</dbReference>
<proteinExistence type="predicted"/>
<dbReference type="RefSeq" id="WP_155140598.1">
    <property type="nucleotide sequence ID" value="NZ_BMGZ01000002.1"/>
</dbReference>
<reference evidence="2" key="3">
    <citation type="submission" date="2020-09" db="EMBL/GenBank/DDBJ databases">
        <authorList>
            <person name="Sun Q."/>
            <person name="Zhou Y."/>
        </authorList>
    </citation>
    <scope>NUCLEOTIDE SEQUENCE</scope>
    <source>
        <strain evidence="2">CGMCC 1.14984</strain>
    </source>
</reference>
<name>A0A8J3ERC2_9PROT</name>
<dbReference type="Proteomes" id="UP000621856">
    <property type="component" value="Unassembled WGS sequence"/>
</dbReference>
<dbReference type="InterPro" id="IPR000157">
    <property type="entry name" value="TIR_dom"/>
</dbReference>
<evidence type="ECO:0000313" key="5">
    <source>
        <dbReference type="Proteomes" id="UP000818603"/>
    </source>
</evidence>
<comment type="caution">
    <text evidence="2">The sequence shown here is derived from an EMBL/GenBank/DDBJ whole genome shotgun (WGS) entry which is preliminary data.</text>
</comment>
<dbReference type="Pfam" id="PF13676">
    <property type="entry name" value="TIR_2"/>
    <property type="match status" value="1"/>
</dbReference>
<accession>A0A8J3ERC2</accession>
<dbReference type="GO" id="GO:0007165">
    <property type="term" value="P:signal transduction"/>
    <property type="evidence" value="ECO:0007669"/>
    <property type="project" value="InterPro"/>
</dbReference>
<dbReference type="InterPro" id="IPR035897">
    <property type="entry name" value="Toll_tir_struct_dom_sf"/>
</dbReference>
<dbReference type="SUPFAM" id="SSF52200">
    <property type="entry name" value="Toll/Interleukin receptor TIR domain"/>
    <property type="match status" value="1"/>
</dbReference>
<dbReference type="AlphaFoldDB" id="A0A8J3ERC2"/>
<organism evidence="2 4">
    <name type="scientific">Aquisalinus luteolus</name>
    <dbReference type="NCBI Taxonomy" id="1566827"/>
    <lineage>
        <taxon>Bacteria</taxon>
        <taxon>Pseudomonadati</taxon>
        <taxon>Pseudomonadota</taxon>
        <taxon>Alphaproteobacteria</taxon>
        <taxon>Parvularculales</taxon>
        <taxon>Parvularculaceae</taxon>
        <taxon>Aquisalinus</taxon>
    </lineage>
</organism>